<accession>H2CA63</accession>
<name>H2CA63_9LEPT</name>
<dbReference type="EMBL" id="JH597773">
    <property type="protein sequence ID" value="EHQ06221.1"/>
    <property type="molecule type" value="Genomic_DNA"/>
</dbReference>
<dbReference type="GO" id="GO:0004222">
    <property type="term" value="F:metalloendopeptidase activity"/>
    <property type="evidence" value="ECO:0007669"/>
    <property type="project" value="TreeGrafter"/>
</dbReference>
<keyword evidence="2" id="KW-1133">Transmembrane helix</keyword>
<dbReference type="RefSeq" id="WP_002771544.1">
    <property type="nucleotide sequence ID" value="NZ_JH597773.1"/>
</dbReference>
<keyword evidence="2" id="KW-0472">Membrane</keyword>
<dbReference type="SUPFAM" id="SSF51261">
    <property type="entry name" value="Duplicated hybrid motif"/>
    <property type="match status" value="1"/>
</dbReference>
<dbReference type="Pfam" id="PF01551">
    <property type="entry name" value="Peptidase_M23"/>
    <property type="match status" value="1"/>
</dbReference>
<organism evidence="4 5">
    <name type="scientific">Leptonema illini DSM 21528</name>
    <dbReference type="NCBI Taxonomy" id="929563"/>
    <lineage>
        <taxon>Bacteria</taxon>
        <taxon>Pseudomonadati</taxon>
        <taxon>Spirochaetota</taxon>
        <taxon>Spirochaetia</taxon>
        <taxon>Leptospirales</taxon>
        <taxon>Leptospiraceae</taxon>
        <taxon>Leptonema</taxon>
    </lineage>
</organism>
<dbReference type="CDD" id="cd12797">
    <property type="entry name" value="M23_peptidase"/>
    <property type="match status" value="1"/>
</dbReference>
<keyword evidence="2" id="KW-0812">Transmembrane</keyword>
<evidence type="ECO:0000256" key="2">
    <source>
        <dbReference type="SAM" id="Phobius"/>
    </source>
</evidence>
<gene>
    <name evidence="4" type="ORF">Lepil_1534</name>
</gene>
<dbReference type="PANTHER" id="PTHR21666">
    <property type="entry name" value="PEPTIDASE-RELATED"/>
    <property type="match status" value="1"/>
</dbReference>
<feature type="transmembrane region" description="Helical" evidence="2">
    <location>
        <begin position="49"/>
        <end position="69"/>
    </location>
</feature>
<evidence type="ECO:0000256" key="1">
    <source>
        <dbReference type="ARBA" id="ARBA00022729"/>
    </source>
</evidence>
<proteinExistence type="predicted"/>
<dbReference type="Proteomes" id="UP000005737">
    <property type="component" value="Unassembled WGS sequence"/>
</dbReference>
<sequence length="342" mass="38205">MGKRIGRQVRDGIGSIPNRLDRKGRERLTIMFIPHGNDRVFTVHMNWHMIGFIAGSIVLSIFLSFYGYYVHREKAIEIEKQQELYGINYTAAYNIDKQASLLVKKQRQLRENLEEIARLTNFSSASLDLLPTSVSSREFGEQSLKKEVISRLAANTDYLHSTYVVAGLNSATNEDLFLLESLRFTVEKGYSVYNRMPLGRPIRAGYRDTSDYGIRVDPVSGAQMEFHSGLDMAGARGTPVEATAEGEVVTVMNWDAGYGNAVVIKHGFGFQTLYGHMERIAVRSGQRVVPGTIVGFMGSTGRVTGVHLHYEVWNGPSARTDPKPFVCAKDLSTARCRAFHAN</sequence>
<protein>
    <submittedName>
        <fullName evidence="4">Peptidase M23</fullName>
    </submittedName>
</protein>
<keyword evidence="1" id="KW-0732">Signal</keyword>
<dbReference type="AlphaFoldDB" id="H2CA63"/>
<dbReference type="PANTHER" id="PTHR21666:SF289">
    <property type="entry name" value="L-ALA--D-GLU ENDOPEPTIDASE"/>
    <property type="match status" value="1"/>
</dbReference>
<evidence type="ECO:0000313" key="5">
    <source>
        <dbReference type="Proteomes" id="UP000005737"/>
    </source>
</evidence>
<keyword evidence="5" id="KW-1185">Reference proteome</keyword>
<evidence type="ECO:0000313" key="4">
    <source>
        <dbReference type="EMBL" id="EHQ06221.1"/>
    </source>
</evidence>
<dbReference type="InterPro" id="IPR050570">
    <property type="entry name" value="Cell_wall_metabolism_enzyme"/>
</dbReference>
<dbReference type="InterPro" id="IPR016047">
    <property type="entry name" value="M23ase_b-sheet_dom"/>
</dbReference>
<dbReference type="STRING" id="183.GCA_002009735_04169"/>
<feature type="domain" description="M23ase beta-sheet core" evidence="3">
    <location>
        <begin position="226"/>
        <end position="315"/>
    </location>
</feature>
<dbReference type="Gene3D" id="2.70.70.10">
    <property type="entry name" value="Glucose Permease (Domain IIA)"/>
    <property type="match status" value="1"/>
</dbReference>
<dbReference type="InterPro" id="IPR011055">
    <property type="entry name" value="Dup_hybrid_motif"/>
</dbReference>
<reference evidence="4 5" key="1">
    <citation type="submission" date="2011-10" db="EMBL/GenBank/DDBJ databases">
        <title>The Improved High-Quality Draft genome of Leptonema illini DSM 21528.</title>
        <authorList>
            <consortium name="US DOE Joint Genome Institute (JGI-PGF)"/>
            <person name="Lucas S."/>
            <person name="Copeland A."/>
            <person name="Lapidus A."/>
            <person name="Glavina del Rio T."/>
            <person name="Dalin E."/>
            <person name="Tice H."/>
            <person name="Bruce D."/>
            <person name="Goodwin L."/>
            <person name="Pitluck S."/>
            <person name="Peters L."/>
            <person name="Mikhailova N."/>
            <person name="Held B."/>
            <person name="Kyrpides N."/>
            <person name="Mavromatis K."/>
            <person name="Ivanova N."/>
            <person name="Markowitz V."/>
            <person name="Cheng J.-F."/>
            <person name="Hugenholtz P."/>
            <person name="Woyke T."/>
            <person name="Wu D."/>
            <person name="Gronow S."/>
            <person name="Wellnitz S."/>
            <person name="Brambilla E.-M."/>
            <person name="Klenk H.-P."/>
            <person name="Eisen J.A."/>
        </authorList>
    </citation>
    <scope>NUCLEOTIDE SEQUENCE [LARGE SCALE GENOMIC DNA]</scope>
    <source>
        <strain evidence="4 5">DSM 21528</strain>
    </source>
</reference>
<evidence type="ECO:0000259" key="3">
    <source>
        <dbReference type="Pfam" id="PF01551"/>
    </source>
</evidence>
<dbReference type="HOGENOM" id="CLU_029425_2_0_12"/>